<protein>
    <submittedName>
        <fullName evidence="1">Adenylate kinase</fullName>
    </submittedName>
</protein>
<dbReference type="Gene3D" id="3.40.50.300">
    <property type="entry name" value="P-loop containing nucleotide triphosphate hydrolases"/>
    <property type="match status" value="1"/>
</dbReference>
<evidence type="ECO:0000313" key="1">
    <source>
        <dbReference type="EMBL" id="PUZ22944.1"/>
    </source>
</evidence>
<dbReference type="PANTHER" id="PTHR37816">
    <property type="entry name" value="YALI0E33011P"/>
    <property type="match status" value="1"/>
</dbReference>
<dbReference type="OrthoDB" id="9813917at2"/>
<name>A0A2T7BCX6_9BACT</name>
<dbReference type="GO" id="GO:0016301">
    <property type="term" value="F:kinase activity"/>
    <property type="evidence" value="ECO:0007669"/>
    <property type="project" value="UniProtKB-KW"/>
</dbReference>
<reference evidence="1 2" key="1">
    <citation type="submission" date="2018-04" db="EMBL/GenBank/DDBJ databases">
        <title>Chitinophaga fuyangensis sp. nov., isolated from soil in a chemical factory.</title>
        <authorList>
            <person name="Chen K."/>
        </authorList>
    </citation>
    <scope>NUCLEOTIDE SEQUENCE [LARGE SCALE GENOMIC DNA]</scope>
    <source>
        <strain evidence="1 2">LY-1</strain>
    </source>
</reference>
<comment type="caution">
    <text evidence="1">The sequence shown here is derived from an EMBL/GenBank/DDBJ whole genome shotgun (WGS) entry which is preliminary data.</text>
</comment>
<proteinExistence type="predicted"/>
<keyword evidence="1" id="KW-0808">Transferase</keyword>
<gene>
    <name evidence="1" type="ORF">DCC81_21250</name>
</gene>
<dbReference type="Proteomes" id="UP000244450">
    <property type="component" value="Unassembled WGS sequence"/>
</dbReference>
<sequence length="183" mass="21311">MKIHLFGASGAGSTTQGKDLAAKLHIPYFDSDDYFWAPSAVPFTERRPEEERNALLKAALEPYDSWIIGGSLVSWGDYWKTALDLAVFLYVPHPIRMERLKTREMDRYGEIIRTDPERQRLHEEFMEWAASYDTGNIRRSLAVHMAWMHELSCPVLTIKGDYSIEERREMIMERIREIVSQAD</sequence>
<accession>A0A2T7BCX6</accession>
<keyword evidence="2" id="KW-1185">Reference proteome</keyword>
<dbReference type="InterPro" id="IPR052922">
    <property type="entry name" value="Cytidylate_Kinase-2"/>
</dbReference>
<dbReference type="PANTHER" id="PTHR37816:SF2">
    <property type="entry name" value="DNA TOPOLOGY MODULATION PROTEIN FLAR-RELATED PROTEIN"/>
    <property type="match status" value="1"/>
</dbReference>
<dbReference type="SUPFAM" id="SSF52540">
    <property type="entry name" value="P-loop containing nucleoside triphosphate hydrolases"/>
    <property type="match status" value="1"/>
</dbReference>
<dbReference type="EMBL" id="QCYK01000003">
    <property type="protein sequence ID" value="PUZ22944.1"/>
    <property type="molecule type" value="Genomic_DNA"/>
</dbReference>
<keyword evidence="1" id="KW-0418">Kinase</keyword>
<dbReference type="NCBIfam" id="NF004861">
    <property type="entry name" value="PRK06217.1"/>
    <property type="match status" value="1"/>
</dbReference>
<organism evidence="1 2">
    <name type="scientific">Chitinophaga parva</name>
    <dbReference type="NCBI Taxonomy" id="2169414"/>
    <lineage>
        <taxon>Bacteria</taxon>
        <taxon>Pseudomonadati</taxon>
        <taxon>Bacteroidota</taxon>
        <taxon>Chitinophagia</taxon>
        <taxon>Chitinophagales</taxon>
        <taxon>Chitinophagaceae</taxon>
        <taxon>Chitinophaga</taxon>
    </lineage>
</organism>
<dbReference type="AlphaFoldDB" id="A0A2T7BCX6"/>
<dbReference type="RefSeq" id="WP_108688688.1">
    <property type="nucleotide sequence ID" value="NZ_QCYK01000003.1"/>
</dbReference>
<evidence type="ECO:0000313" key="2">
    <source>
        <dbReference type="Proteomes" id="UP000244450"/>
    </source>
</evidence>
<dbReference type="InterPro" id="IPR027417">
    <property type="entry name" value="P-loop_NTPase"/>
</dbReference>